<dbReference type="Proteomes" id="UP000000591">
    <property type="component" value="Chromosome I"/>
</dbReference>
<evidence type="ECO:0000256" key="1">
    <source>
        <dbReference type="SAM" id="MobiDB-lite"/>
    </source>
</evidence>
<proteinExistence type="predicted"/>
<dbReference type="Pfam" id="PF17304">
    <property type="entry name" value="OM14_C"/>
    <property type="match status" value="1"/>
</dbReference>
<dbReference type="PANTHER" id="PTHR38402">
    <property type="entry name" value="MITOCHONDRIAL OUTER MEMBRANE PROTEIN OM14"/>
    <property type="match status" value="1"/>
</dbReference>
<reference evidence="5" key="2">
    <citation type="journal article" date="2013" name="G3 (Bethesda)">
        <title>Genomes of Ashbya fungi isolated from insects reveal four mating-type loci, numerous translocations, lack of transposons, and distinct gene duplications.</title>
        <authorList>
            <person name="Dietrich F.S."/>
            <person name="Voegeli S."/>
            <person name="Kuo S."/>
            <person name="Philippsen P."/>
        </authorList>
    </citation>
    <scope>GENOME REANNOTATION</scope>
    <source>
        <strain evidence="5">ATCC 10895 / CBS 109.51 / FGSC 9923 / NRRL Y-1056</strain>
    </source>
</reference>
<dbReference type="HOGENOM" id="CLU_131065_0_0_1"/>
<gene>
    <name evidence="4" type="ORF">AGOS_AAR176C</name>
</gene>
<dbReference type="GO" id="GO:0005741">
    <property type="term" value="C:mitochondrial outer membrane"/>
    <property type="evidence" value="ECO:0000318"/>
    <property type="project" value="GO_Central"/>
</dbReference>
<keyword evidence="2" id="KW-1133">Transmembrane helix</keyword>
<feature type="region of interest" description="Disordered" evidence="1">
    <location>
        <begin position="17"/>
        <end position="44"/>
    </location>
</feature>
<evidence type="ECO:0000313" key="5">
    <source>
        <dbReference type="Proteomes" id="UP000000591"/>
    </source>
</evidence>
<dbReference type="EMBL" id="AE016814">
    <property type="protein sequence ID" value="AAS50543.1"/>
    <property type="molecule type" value="Genomic_DNA"/>
</dbReference>
<reference evidence="4 5" key="1">
    <citation type="journal article" date="2004" name="Science">
        <title>The Ashbya gossypii genome as a tool for mapping the ancient Saccharomyces cerevisiae genome.</title>
        <authorList>
            <person name="Dietrich F.S."/>
            <person name="Voegeli S."/>
            <person name="Brachat S."/>
            <person name="Lerch A."/>
            <person name="Gates K."/>
            <person name="Steiner S."/>
            <person name="Mohr C."/>
            <person name="Pohlmann R."/>
            <person name="Luedi P."/>
            <person name="Choi S."/>
            <person name="Wing R.A."/>
            <person name="Flavier A."/>
            <person name="Gaffney T.D."/>
            <person name="Philippsen P."/>
        </authorList>
    </citation>
    <scope>NUCLEOTIDE SEQUENCE [LARGE SCALE GENOMIC DNA]</scope>
    <source>
        <strain evidence="5">ATCC 10895 / CBS 109.51 / FGSC 9923 / NRRL Y-1056</strain>
    </source>
</reference>
<dbReference type="OrthoDB" id="4034431at2759"/>
<dbReference type="OMA" id="YTERHRI"/>
<dbReference type="GeneID" id="4618755"/>
<dbReference type="RefSeq" id="NP_982719.1">
    <property type="nucleotide sequence ID" value="NM_208072.1"/>
</dbReference>
<dbReference type="InParanoid" id="Q75EA1"/>
<evidence type="ECO:0000256" key="2">
    <source>
        <dbReference type="SAM" id="Phobius"/>
    </source>
</evidence>
<dbReference type="eggNOG" id="ENOG502S89U">
    <property type="taxonomic scope" value="Eukaryota"/>
</dbReference>
<dbReference type="PANTHER" id="PTHR38402:SF1">
    <property type="entry name" value="MITOCHONDRIAL OUTER MEMBRANE PROTEIN OM14"/>
    <property type="match status" value="1"/>
</dbReference>
<evidence type="ECO:0000313" key="4">
    <source>
        <dbReference type="EMBL" id="AAS50543.1"/>
    </source>
</evidence>
<evidence type="ECO:0000259" key="3">
    <source>
        <dbReference type="Pfam" id="PF17304"/>
    </source>
</evidence>
<keyword evidence="2" id="KW-0472">Membrane</keyword>
<sequence>MSDNKIDESIDKARSGAKNLIDKASDGSKKLAKDAKKGLEKGESELQRAAERVGEWLSGAAAGTWDVAAKTAGAARDVASKVFVELQNPVVAVNAVLGGGALMAWLHGYAEHQSRYLQGKTDRAILATVGGVAALVAADGLLSYKYYRQFDRK</sequence>
<name>Q75EA1_EREGS</name>
<keyword evidence="5" id="KW-1185">Reference proteome</keyword>
<dbReference type="InterPro" id="IPR039454">
    <property type="entry name" value="OM14"/>
</dbReference>
<dbReference type="KEGG" id="ago:AGOS_AAR176C"/>
<dbReference type="GO" id="GO:0006626">
    <property type="term" value="P:protein targeting to mitochondrion"/>
    <property type="evidence" value="ECO:0000318"/>
    <property type="project" value="GO_Central"/>
</dbReference>
<feature type="transmembrane region" description="Helical" evidence="2">
    <location>
        <begin position="90"/>
        <end position="109"/>
    </location>
</feature>
<accession>Q75EA1</accession>
<dbReference type="GO" id="GO:1990593">
    <property type="term" value="F:nascent polypeptide-associated complex binding"/>
    <property type="evidence" value="ECO:0000318"/>
    <property type="project" value="GO_Central"/>
</dbReference>
<feature type="transmembrane region" description="Helical" evidence="2">
    <location>
        <begin position="124"/>
        <end position="144"/>
    </location>
</feature>
<dbReference type="InterPro" id="IPR039453">
    <property type="entry name" value="OM14_C"/>
</dbReference>
<feature type="domain" description="Mitochondrial outer membrane protein OM14 C-terminal" evidence="3">
    <location>
        <begin position="84"/>
        <end position="153"/>
    </location>
</feature>
<keyword evidence="2" id="KW-0812">Transmembrane</keyword>
<organism evidence="4 5">
    <name type="scientific">Eremothecium gossypii (strain ATCC 10895 / CBS 109.51 / FGSC 9923 / NRRL Y-1056)</name>
    <name type="common">Yeast</name>
    <name type="synonym">Ashbya gossypii</name>
    <dbReference type="NCBI Taxonomy" id="284811"/>
    <lineage>
        <taxon>Eukaryota</taxon>
        <taxon>Fungi</taxon>
        <taxon>Dikarya</taxon>
        <taxon>Ascomycota</taxon>
        <taxon>Saccharomycotina</taxon>
        <taxon>Saccharomycetes</taxon>
        <taxon>Saccharomycetales</taxon>
        <taxon>Saccharomycetaceae</taxon>
        <taxon>Eremothecium</taxon>
    </lineage>
</organism>
<protein>
    <submittedName>
        <fullName evidence="4">AAR176Cp</fullName>
    </submittedName>
</protein>
<dbReference type="AlphaFoldDB" id="Q75EA1"/>